<comment type="similarity">
    <text evidence="1">Belongs to the Nudix hydrolase family.</text>
</comment>
<evidence type="ECO:0000256" key="2">
    <source>
        <dbReference type="ARBA" id="ARBA00018911"/>
    </source>
</evidence>
<dbReference type="PRINTS" id="PR01405">
    <property type="entry name" value="TETRPHPHTASE"/>
</dbReference>
<keyword evidence="4" id="KW-0378">Hydrolase</keyword>
<keyword evidence="7" id="KW-1185">Reference proteome</keyword>
<dbReference type="GO" id="GO:0006754">
    <property type="term" value="P:ATP biosynthetic process"/>
    <property type="evidence" value="ECO:0007669"/>
    <property type="project" value="TreeGrafter"/>
</dbReference>
<dbReference type="InterPro" id="IPR015797">
    <property type="entry name" value="NUDIX_hydrolase-like_dom_sf"/>
</dbReference>
<dbReference type="GO" id="GO:0000166">
    <property type="term" value="F:nucleotide binding"/>
    <property type="evidence" value="ECO:0007669"/>
    <property type="project" value="UniProtKB-KW"/>
</dbReference>
<dbReference type="GO" id="GO:0004081">
    <property type="term" value="F:bis(5'-nucleosyl)-tetraphosphatase (asymmetrical) activity"/>
    <property type="evidence" value="ECO:0007669"/>
    <property type="project" value="TreeGrafter"/>
</dbReference>
<dbReference type="PANTHER" id="PTHR21340">
    <property type="entry name" value="DIADENOSINE 5,5-P1,P4-TETRAPHOSPHATE PYROPHOSPHOHYDROLASE MUTT"/>
    <property type="match status" value="1"/>
</dbReference>
<dbReference type="PANTHER" id="PTHR21340:SF0">
    <property type="entry name" value="BIS(5'-NUCLEOSYL)-TETRAPHOSPHATASE [ASYMMETRICAL]"/>
    <property type="match status" value="1"/>
</dbReference>
<protein>
    <recommendedName>
        <fullName evidence="2">Bis(5'-nucleosyl)-tetraphosphatase [asymmetrical]</fullName>
    </recommendedName>
    <alternativeName>
        <fullName evidence="5">Diadenosine 5',5'''-P1,P4-tetraphosphate asymmetrical hydrolase</fullName>
    </alternativeName>
</protein>
<dbReference type="GO" id="GO:0006167">
    <property type="term" value="P:AMP biosynthetic process"/>
    <property type="evidence" value="ECO:0007669"/>
    <property type="project" value="TreeGrafter"/>
</dbReference>
<dbReference type="Proteomes" id="UP000095287">
    <property type="component" value="Unplaced"/>
</dbReference>
<keyword evidence="3" id="KW-0547">Nucleotide-binding</keyword>
<sequence length="143" mass="16699">MSSARVVAAGMLVYRRVTGVVEYLFLQASYPPYHWTPPKGHIEWDQGEDEYAGALRETCEEAGITEDRLDVHKDVSYEMSYLANGKPKKVKYWLAHLRDDKDIKLSDEHTHWKWLQLADAIETSKFPEIEKMLREAENYLSQH</sequence>
<dbReference type="AlphaFoldDB" id="A0A1I7ZDS0"/>
<name>A0A1I7ZDS0_9BILA</name>
<proteinExistence type="inferred from homology"/>
<dbReference type="InterPro" id="IPR003565">
    <property type="entry name" value="Tetra_PHTase"/>
</dbReference>
<dbReference type="InterPro" id="IPR051325">
    <property type="entry name" value="Nudix_hydrolase_domain"/>
</dbReference>
<feature type="domain" description="Nudix hydrolase" evidence="6">
    <location>
        <begin position="4"/>
        <end position="137"/>
    </location>
</feature>
<evidence type="ECO:0000256" key="4">
    <source>
        <dbReference type="ARBA" id="ARBA00022801"/>
    </source>
</evidence>
<dbReference type="Pfam" id="PF00293">
    <property type="entry name" value="NUDIX"/>
    <property type="match status" value="1"/>
</dbReference>
<accession>A0A1I7ZDS0</accession>
<organism evidence="7 8">
    <name type="scientific">Steinernema glaseri</name>
    <dbReference type="NCBI Taxonomy" id="37863"/>
    <lineage>
        <taxon>Eukaryota</taxon>
        <taxon>Metazoa</taxon>
        <taxon>Ecdysozoa</taxon>
        <taxon>Nematoda</taxon>
        <taxon>Chromadorea</taxon>
        <taxon>Rhabditida</taxon>
        <taxon>Tylenchina</taxon>
        <taxon>Panagrolaimomorpha</taxon>
        <taxon>Strongyloidoidea</taxon>
        <taxon>Steinernematidae</taxon>
        <taxon>Steinernema</taxon>
    </lineage>
</organism>
<reference evidence="8" key="1">
    <citation type="submission" date="2016-11" db="UniProtKB">
        <authorList>
            <consortium name="WormBaseParasite"/>
        </authorList>
    </citation>
    <scope>IDENTIFICATION</scope>
</reference>
<evidence type="ECO:0000256" key="3">
    <source>
        <dbReference type="ARBA" id="ARBA00022741"/>
    </source>
</evidence>
<evidence type="ECO:0000313" key="7">
    <source>
        <dbReference type="Proteomes" id="UP000095287"/>
    </source>
</evidence>
<evidence type="ECO:0000259" key="6">
    <source>
        <dbReference type="PROSITE" id="PS51462"/>
    </source>
</evidence>
<evidence type="ECO:0000256" key="5">
    <source>
        <dbReference type="ARBA" id="ARBA00032644"/>
    </source>
</evidence>
<dbReference type="SUPFAM" id="SSF55811">
    <property type="entry name" value="Nudix"/>
    <property type="match status" value="1"/>
</dbReference>
<dbReference type="CDD" id="cd03428">
    <property type="entry name" value="NUDIX_Ap4A_Nudt2"/>
    <property type="match status" value="1"/>
</dbReference>
<dbReference type="PROSITE" id="PS51462">
    <property type="entry name" value="NUDIX"/>
    <property type="match status" value="1"/>
</dbReference>
<dbReference type="InterPro" id="IPR000086">
    <property type="entry name" value="NUDIX_hydrolase_dom"/>
</dbReference>
<evidence type="ECO:0000313" key="8">
    <source>
        <dbReference type="WBParaSite" id="L893_g25520.t1"/>
    </source>
</evidence>
<dbReference type="Gene3D" id="3.90.79.10">
    <property type="entry name" value="Nucleoside Triphosphate Pyrophosphohydrolase"/>
    <property type="match status" value="1"/>
</dbReference>
<evidence type="ECO:0000256" key="1">
    <source>
        <dbReference type="ARBA" id="ARBA00005582"/>
    </source>
</evidence>
<dbReference type="WBParaSite" id="L893_g25520.t1">
    <property type="protein sequence ID" value="L893_g25520.t1"/>
    <property type="gene ID" value="L893_g25520"/>
</dbReference>